<dbReference type="EMBL" id="JARKNE010000013">
    <property type="protein sequence ID" value="KAK5770875.1"/>
    <property type="molecule type" value="Genomic_DNA"/>
</dbReference>
<protein>
    <submittedName>
        <fullName evidence="1">Uncharacterized protein</fullName>
    </submittedName>
</protein>
<gene>
    <name evidence="1" type="ORF">PVK06_047032</name>
</gene>
<organism evidence="1 2">
    <name type="scientific">Gossypium arboreum</name>
    <name type="common">Tree cotton</name>
    <name type="synonym">Gossypium nanking</name>
    <dbReference type="NCBI Taxonomy" id="29729"/>
    <lineage>
        <taxon>Eukaryota</taxon>
        <taxon>Viridiplantae</taxon>
        <taxon>Streptophyta</taxon>
        <taxon>Embryophyta</taxon>
        <taxon>Tracheophyta</taxon>
        <taxon>Spermatophyta</taxon>
        <taxon>Magnoliopsida</taxon>
        <taxon>eudicotyledons</taxon>
        <taxon>Gunneridae</taxon>
        <taxon>Pentapetalae</taxon>
        <taxon>rosids</taxon>
        <taxon>malvids</taxon>
        <taxon>Malvales</taxon>
        <taxon>Malvaceae</taxon>
        <taxon>Malvoideae</taxon>
        <taxon>Gossypium</taxon>
    </lineage>
</organism>
<comment type="caution">
    <text evidence="1">The sequence shown here is derived from an EMBL/GenBank/DDBJ whole genome shotgun (WGS) entry which is preliminary data.</text>
</comment>
<dbReference type="Proteomes" id="UP001358586">
    <property type="component" value="Chromosome 13"/>
</dbReference>
<reference evidence="1 2" key="1">
    <citation type="submission" date="2023-03" db="EMBL/GenBank/DDBJ databases">
        <title>WGS of Gossypium arboreum.</title>
        <authorList>
            <person name="Yu D."/>
        </authorList>
    </citation>
    <scope>NUCLEOTIDE SEQUENCE [LARGE SCALE GENOMIC DNA]</scope>
    <source>
        <tissue evidence="1">Leaf</tissue>
    </source>
</reference>
<sequence length="163" mass="18661">MCFGKHDRVWWAHGHVRPSRGCVYPTLKLVIRQRVTRPIHTAMSLGHIGVYLSYTIVCLLSDSLKTNIDSESKEEREDQSGETLEESLISTRRVIVQESEVNAILPTSSNDNLELGTEELTRVVSEMLEKVFEARLEKSREMLQGRYVDCGKKEDRSPLRLES</sequence>
<evidence type="ECO:0000313" key="1">
    <source>
        <dbReference type="EMBL" id="KAK5770875.1"/>
    </source>
</evidence>
<proteinExistence type="predicted"/>
<name>A0ABR0MC97_GOSAR</name>
<keyword evidence="2" id="KW-1185">Reference proteome</keyword>
<accession>A0ABR0MC97</accession>
<evidence type="ECO:0000313" key="2">
    <source>
        <dbReference type="Proteomes" id="UP001358586"/>
    </source>
</evidence>